<proteinExistence type="predicted"/>
<feature type="compositionally biased region" description="Low complexity" evidence="1">
    <location>
        <begin position="56"/>
        <end position="72"/>
    </location>
</feature>
<feature type="non-terminal residue" evidence="2">
    <location>
        <position position="1"/>
    </location>
</feature>
<dbReference type="EMBL" id="CADCWN010000215">
    <property type="protein sequence ID" value="CAA9578538.1"/>
    <property type="molecule type" value="Genomic_DNA"/>
</dbReference>
<sequence>AWRDGARGAARVGRPPGDDRLRAPRAGLRRVPPRHPVPARECASHAIHLAPRRAPRAGTRPPDPATRAAGPARRARARPGHHRRAPRPAEYRASGALCLRGDDGGL</sequence>
<evidence type="ECO:0000313" key="2">
    <source>
        <dbReference type="EMBL" id="CAA9578538.1"/>
    </source>
</evidence>
<evidence type="ECO:0000256" key="1">
    <source>
        <dbReference type="SAM" id="MobiDB-lite"/>
    </source>
</evidence>
<feature type="compositionally biased region" description="Basic residues" evidence="1">
    <location>
        <begin position="73"/>
        <end position="86"/>
    </location>
</feature>
<gene>
    <name evidence="2" type="ORF">AVDCRST_MAG18-2836</name>
</gene>
<reference evidence="2" key="1">
    <citation type="submission" date="2020-02" db="EMBL/GenBank/DDBJ databases">
        <authorList>
            <person name="Meier V. D."/>
        </authorList>
    </citation>
    <scope>NUCLEOTIDE SEQUENCE</scope>
    <source>
        <strain evidence="2">AVDCRST_MAG18</strain>
    </source>
</reference>
<protein>
    <submittedName>
        <fullName evidence="2">Uncharacterized protein</fullName>
    </submittedName>
</protein>
<organism evidence="2">
    <name type="scientific">uncultured Thermomicrobiales bacterium</name>
    <dbReference type="NCBI Taxonomy" id="1645740"/>
    <lineage>
        <taxon>Bacteria</taxon>
        <taxon>Pseudomonadati</taxon>
        <taxon>Thermomicrobiota</taxon>
        <taxon>Thermomicrobia</taxon>
        <taxon>Thermomicrobiales</taxon>
        <taxon>environmental samples</taxon>
    </lineage>
</organism>
<accession>A0A6J4VIT6</accession>
<feature type="region of interest" description="Disordered" evidence="1">
    <location>
        <begin position="1"/>
        <end position="93"/>
    </location>
</feature>
<dbReference type="AlphaFoldDB" id="A0A6J4VIT6"/>
<feature type="non-terminal residue" evidence="2">
    <location>
        <position position="106"/>
    </location>
</feature>
<name>A0A6J4VIT6_9BACT</name>